<protein>
    <recommendedName>
        <fullName evidence="3">Disease resistance protein At4g27190-like leucine-rich repeats domain-containing protein</fullName>
    </recommendedName>
</protein>
<dbReference type="Gene3D" id="3.40.50.300">
    <property type="entry name" value="P-loop containing nucleotide triphosphate hydrolases"/>
    <property type="match status" value="1"/>
</dbReference>
<dbReference type="PRINTS" id="PR00364">
    <property type="entry name" value="DISEASERSIST"/>
</dbReference>
<evidence type="ECO:0000259" key="3">
    <source>
        <dbReference type="Pfam" id="PF23247"/>
    </source>
</evidence>
<dbReference type="SMART" id="SM00369">
    <property type="entry name" value="LRR_TYP"/>
    <property type="match status" value="6"/>
</dbReference>
<dbReference type="InterPro" id="IPR057135">
    <property type="entry name" value="At4g27190-like_LRR"/>
</dbReference>
<dbReference type="SUPFAM" id="SSF52047">
    <property type="entry name" value="RNI-like"/>
    <property type="match status" value="1"/>
</dbReference>
<dbReference type="EMBL" id="MTKT01000299">
    <property type="protein sequence ID" value="OWM91325.1"/>
    <property type="molecule type" value="Genomic_DNA"/>
</dbReference>
<evidence type="ECO:0000313" key="4">
    <source>
        <dbReference type="EMBL" id="OWM91325.1"/>
    </source>
</evidence>
<comment type="caution">
    <text evidence="4">The sequence shown here is derived from an EMBL/GenBank/DDBJ whole genome shotgun (WGS) entry which is preliminary data.</text>
</comment>
<dbReference type="Gene3D" id="3.80.10.10">
    <property type="entry name" value="Ribonuclease Inhibitor"/>
    <property type="match status" value="5"/>
</dbReference>
<name>A0A218Y200_PUNGR</name>
<gene>
    <name evidence="4" type="ORF">CDL15_Pgr000269</name>
</gene>
<proteinExistence type="predicted"/>
<dbReference type="PROSITE" id="PS51450">
    <property type="entry name" value="LRR"/>
    <property type="match status" value="1"/>
</dbReference>
<dbReference type="SUPFAM" id="SSF52540">
    <property type="entry name" value="P-loop containing nucleoside triphosphate hydrolases"/>
    <property type="match status" value="1"/>
</dbReference>
<dbReference type="InterPro" id="IPR032675">
    <property type="entry name" value="LRR_dom_sf"/>
</dbReference>
<feature type="domain" description="Disease resistance protein At4g27190-like leucine-rich repeats" evidence="3">
    <location>
        <begin position="1255"/>
        <end position="1348"/>
    </location>
</feature>
<dbReference type="InterPro" id="IPR027417">
    <property type="entry name" value="P-loop_NTPase"/>
</dbReference>
<dbReference type="InterPro" id="IPR003591">
    <property type="entry name" value="Leu-rich_rpt_typical-subtyp"/>
</dbReference>
<organism evidence="4 5">
    <name type="scientific">Punica granatum</name>
    <name type="common">Pomegranate</name>
    <dbReference type="NCBI Taxonomy" id="22663"/>
    <lineage>
        <taxon>Eukaryota</taxon>
        <taxon>Viridiplantae</taxon>
        <taxon>Streptophyta</taxon>
        <taxon>Embryophyta</taxon>
        <taxon>Tracheophyta</taxon>
        <taxon>Spermatophyta</taxon>
        <taxon>Magnoliopsida</taxon>
        <taxon>eudicotyledons</taxon>
        <taxon>Gunneridae</taxon>
        <taxon>Pentapetalae</taxon>
        <taxon>rosids</taxon>
        <taxon>malvids</taxon>
        <taxon>Myrtales</taxon>
        <taxon>Lythraceae</taxon>
        <taxon>Punica</taxon>
    </lineage>
</organism>
<sequence>MAQPVEDTVKKILSHFREHHVSKVVLAGDAGAGKTWVARKVCDAALKEESYGSIWIVPAENPEKKSLLDTIASQLSLLSCDEEWDDDEDSEEVKENEDMEREALKTRILDKLEKMRTGKPKNQALKTVKGIQGETELGHEAAAGKLRYLLVVLDNITEEEEESIVPELKKILHSSFLKMLITRKESTDGNAGAACESKGDAIQPNDTKAIGLEPLSSSDALILLQGRLKTEVSENQMLAIAEKALGLPAEMILVAEALNHILLEDGVQAFEFAMDDVANLKGDDITAVLQFAYDMLPEGVTRCCYWLSRQLFLSRAAVHFNELIAYWILEGCFDHHNLLEKAYEEGHRILMDLKDRGMLKGHGNYVYMERAMLKLPDERRNGFSGAAKLGLADVLSNGLGRITLGDGMIRTVCRDKENKEMSTLIVEGGRLCKEVSKEFFKSMKGLKVLAILNPMFEYLPTGLTELEDLQVLVLRGCQHLKEVDEICRLTKLSVLEISGASLLLHIDKDFFKGMANLKTVNLSGLNTKSVPETLFDRDEVRFLILRECLAFHELPSLRNMKKLEMVDLCGSASFERLSDGNINNLTDLKTLNVSGTKVRNLPILGKLAGLTRILLSNCPLLTMIRSLGGMTNLEVLDISGSMSIKDLNSAQLLNKPRFRILDLSRTGINSLPSSISNLSHFHLSNCSELEKFPSTKAFHNLVSLDLSGAVKLVEIGDKSFAHLKVLRHLNLSETEISQLPSLSDLVELRELLLKGCEKLTQLRGLSPLEKLEVLDLSGCSDLIIDPQESFSRMSRLKKLDLSGTKIESLRPDCFPSNLRHLILRDCKILKQLPSLGSLSKLEQLNLCGAESLPKFKADFLHCMVELKILNLSKTHPDELPSLSHLTDLRELSLSGCRCVPTGFEALTELEVLDLSGTEVRSLPLENYSKLRKLMLSNCSELDTSMNFGSLSHLEVLDLSGTKMTHFPYEVENLPYLRELHLPNVKPMQVDWSRVKYLPADLKLDTCEPSQGSSTEITAAPTTESQGPSILVRGTGFFRFLEGNLGLWDTCFKEFHLSVWLNNEGGDEIMKVPGDISVFKYLNPRGRFPDSRNCSLLEIHGSGDFPSELKKAVGRALYVCVVDNKKFERLSDLGKENVSLVERCWFERCPNLCSILVREEDIEIMEQLKCLYLCNLPSLERLHDVELKSGIFSNLKKLRLECCPKLVSLCDESAEYEMPMMQTLELLDLPLLSGIGVEMPSLETLKVRACVKLKELEWNCFVNLKKLHLDCCPKLVYIFDPAKLPENLETLKVQLCNKLETVFKGHESGEYEMPQIQTLELLYLPALKRIGVEMPSLETLKVRACENLHDSELNRFTNLKTKEIELVSPS</sequence>
<keyword evidence="2" id="KW-0677">Repeat</keyword>
<accession>A0A218Y200</accession>
<dbReference type="InterPro" id="IPR001611">
    <property type="entry name" value="Leu-rich_rpt"/>
</dbReference>
<dbReference type="Pfam" id="PF13855">
    <property type="entry name" value="LRR_8"/>
    <property type="match status" value="2"/>
</dbReference>
<dbReference type="Pfam" id="PF23247">
    <property type="entry name" value="LRR_RPS2"/>
    <property type="match status" value="1"/>
</dbReference>
<evidence type="ECO:0000313" key="5">
    <source>
        <dbReference type="Proteomes" id="UP000197138"/>
    </source>
</evidence>
<dbReference type="Proteomes" id="UP000197138">
    <property type="component" value="Unassembled WGS sequence"/>
</dbReference>
<evidence type="ECO:0000256" key="2">
    <source>
        <dbReference type="ARBA" id="ARBA00022737"/>
    </source>
</evidence>
<keyword evidence="1" id="KW-0433">Leucine-rich repeat</keyword>
<dbReference type="SUPFAM" id="SSF52058">
    <property type="entry name" value="L domain-like"/>
    <property type="match status" value="2"/>
</dbReference>
<reference evidence="5" key="1">
    <citation type="journal article" date="2017" name="Plant J.">
        <title>The pomegranate (Punica granatum L.) genome and the genomics of punicalagin biosynthesis.</title>
        <authorList>
            <person name="Qin G."/>
            <person name="Xu C."/>
            <person name="Ming R."/>
            <person name="Tang H."/>
            <person name="Guyot R."/>
            <person name="Kramer E.M."/>
            <person name="Hu Y."/>
            <person name="Yi X."/>
            <person name="Qi Y."/>
            <person name="Xu X."/>
            <person name="Gao Z."/>
            <person name="Pan H."/>
            <person name="Jian J."/>
            <person name="Tian Y."/>
            <person name="Yue Z."/>
            <person name="Xu Y."/>
        </authorList>
    </citation>
    <scope>NUCLEOTIDE SEQUENCE [LARGE SCALE GENOMIC DNA]</scope>
    <source>
        <strain evidence="5">cv. Dabenzi</strain>
    </source>
</reference>
<dbReference type="PANTHER" id="PTHR47186">
    <property type="entry name" value="LEUCINE-RICH REPEAT-CONTAINING PROTEIN 57"/>
    <property type="match status" value="1"/>
</dbReference>
<dbReference type="GO" id="GO:0043531">
    <property type="term" value="F:ADP binding"/>
    <property type="evidence" value="ECO:0007669"/>
    <property type="project" value="InterPro"/>
</dbReference>
<evidence type="ECO:0000256" key="1">
    <source>
        <dbReference type="ARBA" id="ARBA00022614"/>
    </source>
</evidence>
<dbReference type="PANTHER" id="PTHR47186:SF3">
    <property type="entry name" value="OS09G0267800 PROTEIN"/>
    <property type="match status" value="1"/>
</dbReference>